<accession>A0A8W8P1X1</accession>
<keyword evidence="10" id="KW-1185">Reference proteome</keyword>
<dbReference type="PANTHER" id="PTHR24043:SF8">
    <property type="entry name" value="EGF-LIKE DOMAIN-CONTAINING PROTEIN"/>
    <property type="match status" value="1"/>
</dbReference>
<sequence length="1599" mass="176043">MAAVFLCVVICLLTCCSAYENLALNKPAHEEYPYNVGDTDASNAVDGLKTDLNGRTMYRGMHQTDIQQEVYGCPTPGYYGIDCNISCPDVNCGYCHIVTGTCQGGCKPGYKGHQCELECEDGFYGRGCTSQCGNCSAQTDCSRFNGTCSKGCLPGYRGDTCEEQCTDGFFGANCQQKCNTTCLGCNIFTGACDKGCYPGWTGNYCQSECNSNMYGENCSKSCGNCKNSQQCHHINGSCMNECEKGYQGLKCDKECDNGTYGSECNKTCGHCVNKTICYHVNGTCFGGCDPGYRGSRCHQKCNNNKYGDGCQTNCGHCFNMSQCHHINGTCFDGCDPGYEGQKCIQECQNRTYGHRCQRKCAHCLNRSKCDHIDGTCLQGCEEGYGGRTCNLVNLALRKPAYQENIYRHANDRECSLGSIKRAYSEISGILYILEVYGCPRPGYYSIDCNTTCPDVNCRYCHIETGACQGCKPGYKGHQCELECDKGWFGDGCQRQCGHCINTTQCDHVNGTCSQGCEVGYEGQTCDQECQDGYFGENCARECPAICHSCNKTSGLCDLGCHPGWKGTHCTEKCDGGLFGANCSTPCGHCLNNQQCHHINGTCVTGCDPGYMGDNCTEECSNNTFGRNCQGKCNRTCITCDIVTGICDSGCHPGWKGDYCENKCDGNFYGANCSLQCGKCMNNTQCHFVYGNCKGGCASGFNGTKCDTECPDGYFGPNCREACNETCKSCNKTSGVCEYGCKPGWKGDFCETICDELFYGENCSVPCGNCLKNEQCHHLNGTCFNGCMSGFNGSECIEECHDGYFGENCIRECPDKCYSCNKSSGICDLGCHPGYKGTYCTEECDGGLFGVNCSMPCGHCRNNQQCNHINGTCADGCDQGYMGDNCTKECMNGRFGYDCLKNCSSLCVNRTCEKKTGSCKQIATQTSDSENNASFVGVGVGLLILLIASVLVFVIVRRHRKSSPHGQPLNNNRREDEMKLTGQGNSKINTQGSSNGRPAIETTPLSEGMNGMIVEDPEYFNVTKTTPDIAIDKLEAAIAEKGKNDNEGFRKEYAALPSGELHTCEFGKKPENVPKNRYKTTFPYDHSRVVLDTQGGEKSDYIHANYIEGPNRKKEYIAAQGPKPNTLGDFWRMIWQERVTTIVMVTNLKEGEKLKCNKYWPDKDKPATYGPVLVTLLEEKEYAFYTTRQLSVYNKELKNTRVVTQYHYTAWPDHGVPEPLGLLSFHSHVMNTSANNSQGPTTVHCSAGVGRTGTYIALDALFQMGKRKGIVNVAEFVAKMRQNRVSMVQTYEQYITIFLALNEIFKAPIKADSMAEFSSKANKAGTNIPANQNPARKEFQLLSKIRPNYTKDDYKFAMNSIADKQGGEILPLDKYSLHLSTGIPKRGSYINAITVSSFTNSQGFIVTKYPAPEDAVDLLRLLNDHESDTVVSLQPLRYIESSHAWFPAVSSSLKIPPYSVTHQSKSHTDITSHVIQIHKEGDEDHTVTVIEPDAEIHCSGKSSVDTSQLRSLVSAVLNLETKNPITILSSDGASLCGLFVAVHNVIQQMNMDDRVDVFTAVRQLQIRRPEFCAKFEEYEMIYRTVLDYNQNESESIYCNQ</sequence>
<feature type="compositionally biased region" description="Polar residues" evidence="5">
    <location>
        <begin position="982"/>
        <end position="995"/>
    </location>
</feature>
<proteinExistence type="predicted"/>
<dbReference type="PROSITE" id="PS50055">
    <property type="entry name" value="TYR_PHOSPHATASE_PTP"/>
    <property type="match status" value="2"/>
</dbReference>
<dbReference type="FunFam" id="2.170.300.10:FF:000041">
    <property type="entry name" value="Tyrosine protein kinase receptor tie-1, putative"/>
    <property type="match status" value="1"/>
</dbReference>
<feature type="domain" description="Tyrosine-protein phosphatase" evidence="7">
    <location>
        <begin position="1334"/>
        <end position="1587"/>
    </location>
</feature>
<feature type="region of interest" description="Disordered" evidence="5">
    <location>
        <begin position="982"/>
        <end position="1004"/>
    </location>
</feature>
<evidence type="ECO:0000259" key="7">
    <source>
        <dbReference type="PROSITE" id="PS50055"/>
    </source>
</evidence>
<organism evidence="9 10">
    <name type="scientific">Magallana gigas</name>
    <name type="common">Pacific oyster</name>
    <name type="synonym">Crassostrea gigas</name>
    <dbReference type="NCBI Taxonomy" id="29159"/>
    <lineage>
        <taxon>Eukaryota</taxon>
        <taxon>Metazoa</taxon>
        <taxon>Spiralia</taxon>
        <taxon>Lophotrochozoa</taxon>
        <taxon>Mollusca</taxon>
        <taxon>Bivalvia</taxon>
        <taxon>Autobranchia</taxon>
        <taxon>Pteriomorphia</taxon>
        <taxon>Ostreida</taxon>
        <taxon>Ostreoidea</taxon>
        <taxon>Ostreidae</taxon>
        <taxon>Magallana</taxon>
    </lineage>
</organism>
<dbReference type="InterPro" id="IPR000387">
    <property type="entry name" value="Tyr_Pase_dom"/>
</dbReference>
<evidence type="ECO:0000256" key="4">
    <source>
        <dbReference type="ARBA" id="ARBA00023157"/>
    </source>
</evidence>
<dbReference type="GO" id="GO:0004725">
    <property type="term" value="F:protein tyrosine phosphatase activity"/>
    <property type="evidence" value="ECO:0007669"/>
    <property type="project" value="InterPro"/>
</dbReference>
<feature type="domain" description="Tyrosine specific protein phosphatases" evidence="8">
    <location>
        <begin position="1222"/>
        <end position="1294"/>
    </location>
</feature>
<evidence type="ECO:0008006" key="11">
    <source>
        <dbReference type="Google" id="ProtNLM"/>
    </source>
</evidence>
<dbReference type="Gene3D" id="2.170.300.10">
    <property type="entry name" value="Tie2 ligand-binding domain superfamily"/>
    <property type="match status" value="5"/>
</dbReference>
<dbReference type="SMART" id="SM00181">
    <property type="entry name" value="EGF"/>
    <property type="match status" value="17"/>
</dbReference>
<dbReference type="PRINTS" id="PR00700">
    <property type="entry name" value="PRTYPHPHTASE"/>
</dbReference>
<dbReference type="InterPro" id="IPR029021">
    <property type="entry name" value="Prot-tyrosine_phosphatase-like"/>
</dbReference>
<dbReference type="CDD" id="cd12087">
    <property type="entry name" value="TM_EGFR-like"/>
    <property type="match status" value="1"/>
</dbReference>
<evidence type="ECO:0000256" key="1">
    <source>
        <dbReference type="ARBA" id="ARBA00022536"/>
    </source>
</evidence>
<dbReference type="Gene3D" id="3.90.190.10">
    <property type="entry name" value="Protein tyrosine phosphatase superfamily"/>
    <property type="match status" value="2"/>
</dbReference>
<keyword evidence="1" id="KW-0245">EGF-like domain</keyword>
<dbReference type="Pfam" id="PF00102">
    <property type="entry name" value="Y_phosphatase"/>
    <property type="match status" value="2"/>
</dbReference>
<dbReference type="PROSITE" id="PS00383">
    <property type="entry name" value="TYR_PHOSPHATASE_1"/>
    <property type="match status" value="1"/>
</dbReference>
<evidence type="ECO:0000256" key="3">
    <source>
        <dbReference type="ARBA" id="ARBA00022737"/>
    </source>
</evidence>
<evidence type="ECO:0000313" key="9">
    <source>
        <dbReference type="EnsemblMetazoa" id="G9378.1:cds"/>
    </source>
</evidence>
<evidence type="ECO:0000259" key="8">
    <source>
        <dbReference type="PROSITE" id="PS50056"/>
    </source>
</evidence>
<dbReference type="InterPro" id="IPR042635">
    <property type="entry name" value="MEGF10/SREC1/2-like"/>
</dbReference>
<dbReference type="InterPro" id="IPR000242">
    <property type="entry name" value="PTP_cat"/>
</dbReference>
<feature type="signal peptide" evidence="6">
    <location>
        <begin position="1"/>
        <end position="18"/>
    </location>
</feature>
<evidence type="ECO:0000313" key="10">
    <source>
        <dbReference type="Proteomes" id="UP000005408"/>
    </source>
</evidence>
<dbReference type="PROSITE" id="PS50056">
    <property type="entry name" value="TYR_PHOSPHATASE_2"/>
    <property type="match status" value="1"/>
</dbReference>
<dbReference type="Proteomes" id="UP000005408">
    <property type="component" value="Unassembled WGS sequence"/>
</dbReference>
<feature type="domain" description="Tyrosine-protein phosphatase" evidence="7">
    <location>
        <begin position="1048"/>
        <end position="1303"/>
    </location>
</feature>
<keyword evidence="2 6" id="KW-0732">Signal</keyword>
<dbReference type="InterPro" id="IPR003595">
    <property type="entry name" value="Tyr_Pase_cat"/>
</dbReference>
<dbReference type="PANTHER" id="PTHR24043">
    <property type="entry name" value="SCAVENGER RECEPTOR CLASS F"/>
    <property type="match status" value="1"/>
</dbReference>
<dbReference type="InterPro" id="IPR000742">
    <property type="entry name" value="EGF"/>
</dbReference>
<dbReference type="SMART" id="SM00404">
    <property type="entry name" value="PTPc_motif"/>
    <property type="match status" value="2"/>
</dbReference>
<evidence type="ECO:0000256" key="6">
    <source>
        <dbReference type="SAM" id="SignalP"/>
    </source>
</evidence>
<reference evidence="9" key="1">
    <citation type="submission" date="2022-08" db="UniProtKB">
        <authorList>
            <consortium name="EnsemblMetazoa"/>
        </authorList>
    </citation>
    <scope>IDENTIFICATION</scope>
    <source>
        <strain evidence="9">05x7-T-G4-1.051#20</strain>
    </source>
</reference>
<evidence type="ECO:0000256" key="5">
    <source>
        <dbReference type="SAM" id="MobiDB-lite"/>
    </source>
</evidence>
<dbReference type="SUPFAM" id="SSF52799">
    <property type="entry name" value="(Phosphotyrosine protein) phosphatases II"/>
    <property type="match status" value="2"/>
</dbReference>
<protein>
    <recommendedName>
        <fullName evidence="11">Receptor-type tyrosine-protein phosphatase T</fullName>
    </recommendedName>
</protein>
<dbReference type="SMART" id="SM00194">
    <property type="entry name" value="PTPc"/>
    <property type="match status" value="2"/>
</dbReference>
<dbReference type="GO" id="GO:0005044">
    <property type="term" value="F:scavenger receptor activity"/>
    <property type="evidence" value="ECO:0007669"/>
    <property type="project" value="InterPro"/>
</dbReference>
<dbReference type="EnsemblMetazoa" id="G9378.1">
    <property type="protein sequence ID" value="G9378.1:cds"/>
    <property type="gene ID" value="G9378"/>
</dbReference>
<keyword evidence="4" id="KW-1015">Disulfide bond</keyword>
<keyword evidence="3" id="KW-0677">Repeat</keyword>
<name>A0A8W8P1X1_MAGGI</name>
<dbReference type="InterPro" id="IPR016130">
    <property type="entry name" value="Tyr_Pase_AS"/>
</dbReference>
<evidence type="ECO:0000256" key="2">
    <source>
        <dbReference type="ARBA" id="ARBA00022729"/>
    </source>
</evidence>
<feature type="chain" id="PRO_5036500080" description="Receptor-type tyrosine-protein phosphatase T" evidence="6">
    <location>
        <begin position="19"/>
        <end position="1599"/>
    </location>
</feature>
<dbReference type="FunFam" id="3.90.190.10:FF:000062">
    <property type="entry name" value="Receptor-type tyrosine-protein phosphatase kappa"/>
    <property type="match status" value="1"/>
</dbReference>
<dbReference type="CDD" id="cd00047">
    <property type="entry name" value="PTPc"/>
    <property type="match status" value="1"/>
</dbReference>